<name>A0A9N9PBV4_9GLOM</name>
<reference evidence="3" key="1">
    <citation type="submission" date="2021-06" db="EMBL/GenBank/DDBJ databases">
        <authorList>
            <person name="Kallberg Y."/>
            <person name="Tangrot J."/>
            <person name="Rosling A."/>
        </authorList>
    </citation>
    <scope>NUCLEOTIDE SEQUENCE</scope>
    <source>
        <strain evidence="3">MA453B</strain>
    </source>
</reference>
<evidence type="ECO:0000313" key="3">
    <source>
        <dbReference type="EMBL" id="CAG8805856.1"/>
    </source>
</evidence>
<dbReference type="GO" id="GO:0006623">
    <property type="term" value="P:protein targeting to vacuole"/>
    <property type="evidence" value="ECO:0007669"/>
    <property type="project" value="TreeGrafter"/>
</dbReference>
<gene>
    <name evidence="3" type="ORF">DERYTH_LOCUS24355</name>
</gene>
<dbReference type="AlphaFoldDB" id="A0A9N9PBV4"/>
<dbReference type="GO" id="GO:0007005">
    <property type="term" value="P:mitochondrion organization"/>
    <property type="evidence" value="ECO:0007669"/>
    <property type="project" value="TreeGrafter"/>
</dbReference>
<evidence type="ECO:0000256" key="1">
    <source>
        <dbReference type="ARBA" id="ARBA00006545"/>
    </source>
</evidence>
<dbReference type="GO" id="GO:0045053">
    <property type="term" value="P:protein retention in Golgi apparatus"/>
    <property type="evidence" value="ECO:0007669"/>
    <property type="project" value="TreeGrafter"/>
</dbReference>
<feature type="non-terminal residue" evidence="3">
    <location>
        <position position="490"/>
    </location>
</feature>
<evidence type="ECO:0000256" key="2">
    <source>
        <dbReference type="SAM" id="MobiDB-lite"/>
    </source>
</evidence>
<feature type="non-terminal residue" evidence="3">
    <location>
        <position position="1"/>
    </location>
</feature>
<proteinExistence type="inferred from homology"/>
<organism evidence="3 4">
    <name type="scientific">Dentiscutata erythropus</name>
    <dbReference type="NCBI Taxonomy" id="1348616"/>
    <lineage>
        <taxon>Eukaryota</taxon>
        <taxon>Fungi</taxon>
        <taxon>Fungi incertae sedis</taxon>
        <taxon>Mucoromycota</taxon>
        <taxon>Glomeromycotina</taxon>
        <taxon>Glomeromycetes</taxon>
        <taxon>Diversisporales</taxon>
        <taxon>Gigasporaceae</taxon>
        <taxon>Dentiscutata</taxon>
    </lineage>
</organism>
<dbReference type="PANTHER" id="PTHR16166">
    <property type="entry name" value="VACUOLAR PROTEIN SORTING-ASSOCIATED PROTEIN VPS13"/>
    <property type="match status" value="1"/>
</dbReference>
<keyword evidence="4" id="KW-1185">Reference proteome</keyword>
<comment type="similarity">
    <text evidence="1">Belongs to the VPS13 family.</text>
</comment>
<accession>A0A9N9PBV4</accession>
<dbReference type="OrthoDB" id="428159at2759"/>
<evidence type="ECO:0000313" key="4">
    <source>
        <dbReference type="Proteomes" id="UP000789405"/>
    </source>
</evidence>
<dbReference type="GO" id="GO:0045324">
    <property type="term" value="P:late endosome to vacuole transport"/>
    <property type="evidence" value="ECO:0007669"/>
    <property type="project" value="TreeGrafter"/>
</dbReference>
<protein>
    <submittedName>
        <fullName evidence="3">18096_t:CDS:1</fullName>
    </submittedName>
</protein>
<dbReference type="Proteomes" id="UP000789405">
    <property type="component" value="Unassembled WGS sequence"/>
</dbReference>
<dbReference type="InterPro" id="IPR026847">
    <property type="entry name" value="VPS13"/>
</dbReference>
<sequence length="490" mass="54739">AQVVVLDSGHISVESKLVKKSLISEIQSKIGDNYSDENYKQLQSLMYDRFSVQLSSTQVDSKYDLHVIDRINMQFDVGISIAPKAANLTKFKVSGHLPLLKANFSDRKYKIMMNIIDKVTPSSPSSSPSSSPPPPNAKESQTVSREIVDDKLSLSRLTNELVREKALKDKKDVQWDRLKHRDSIVMAEKLGLGKTLHDLIVIDEDNDTHEDHAEEFFDAQDTESHQNAKVNQRTFEFEFKVDKFITTVKKADPDPDKPEIVLVDMVLEHFGLNYVLSSFDMSAEVVLKSLSIEDKMSDTGSEFRHLAASEGYGNTQSDDSEDLVHVKYSKVSPKSPEYMTKYEGIDQSVDIEMSTINVIVTRKSILKLYNFVLDTFTSSKATTTPISATVSSLPSLEEALDFSPEAEKPPSQSTMRVKVKLNSIRFILNNDGTRLATGLLSHARVAVLLRQNTIRVGAQLGNFSLSDDIADANRAESLRQLLTIEGEDLA</sequence>
<dbReference type="EMBL" id="CAJVPY010040582">
    <property type="protein sequence ID" value="CAG8805856.1"/>
    <property type="molecule type" value="Genomic_DNA"/>
</dbReference>
<comment type="caution">
    <text evidence="3">The sequence shown here is derived from an EMBL/GenBank/DDBJ whole genome shotgun (WGS) entry which is preliminary data.</text>
</comment>
<dbReference type="PANTHER" id="PTHR16166:SF93">
    <property type="entry name" value="INTERMEMBRANE LIPID TRANSFER PROTEIN VPS13"/>
    <property type="match status" value="1"/>
</dbReference>
<feature type="region of interest" description="Disordered" evidence="2">
    <location>
        <begin position="120"/>
        <end position="146"/>
    </location>
</feature>